<dbReference type="EMBL" id="JABXYJ010000001">
    <property type="protein sequence ID" value="NVO76304.1"/>
    <property type="molecule type" value="Genomic_DNA"/>
</dbReference>
<dbReference type="Proteomes" id="UP000588051">
    <property type="component" value="Unassembled WGS sequence"/>
</dbReference>
<evidence type="ECO:0000313" key="1">
    <source>
        <dbReference type="EMBL" id="NVO76304.1"/>
    </source>
</evidence>
<dbReference type="AlphaFoldDB" id="A0A850QIQ2"/>
<gene>
    <name evidence="1" type="ORF">HV832_00480</name>
</gene>
<evidence type="ECO:0000313" key="2">
    <source>
        <dbReference type="Proteomes" id="UP000588051"/>
    </source>
</evidence>
<sequence>MIYEIAVRPSANQKMTSDHLIWVETDMPTRSFEKWMRDRALLDGTGQAPIVRWSIVQTQRPAHFKLATQAKALKSRISELMSGLPEVTAVQDASKALSAFRLKAKTPELVSAYH</sequence>
<reference evidence="1 2" key="1">
    <citation type="submission" date="2020-06" db="EMBL/GenBank/DDBJ databases">
        <authorList>
            <person name="Qiu C."/>
            <person name="Liu Z."/>
        </authorList>
    </citation>
    <scope>NUCLEOTIDE SEQUENCE [LARGE SCALE GENOMIC DNA]</scope>
    <source>
        <strain evidence="1 2">EM 1</strain>
    </source>
</reference>
<comment type="caution">
    <text evidence="1">The sequence shown here is derived from an EMBL/GenBank/DDBJ whole genome shotgun (WGS) entry which is preliminary data.</text>
</comment>
<accession>A0A850QIQ2</accession>
<keyword evidence="2" id="KW-1185">Reference proteome</keyword>
<name>A0A850QIQ2_9BURK</name>
<dbReference type="RefSeq" id="WP_176801593.1">
    <property type="nucleotide sequence ID" value="NZ_JABXYJ010000001.1"/>
</dbReference>
<protein>
    <submittedName>
        <fullName evidence="1">Uncharacterized protein</fullName>
    </submittedName>
</protein>
<organism evidence="1 2">
    <name type="scientific">Undibacterium oligocarboniphilum</name>
    <dbReference type="NCBI Taxonomy" id="666702"/>
    <lineage>
        <taxon>Bacteria</taxon>
        <taxon>Pseudomonadati</taxon>
        <taxon>Pseudomonadota</taxon>
        <taxon>Betaproteobacteria</taxon>
        <taxon>Burkholderiales</taxon>
        <taxon>Oxalobacteraceae</taxon>
        <taxon>Undibacterium</taxon>
    </lineage>
</organism>
<proteinExistence type="predicted"/>